<proteinExistence type="predicted"/>
<sequence length="24" mass="2935">MQRGWFIVLYIIFDLTDSSKELLF</sequence>
<accession>A0A2P2PHF9</accession>
<reference evidence="1" key="1">
    <citation type="submission" date="2018-02" db="EMBL/GenBank/DDBJ databases">
        <title>Rhizophora mucronata_Transcriptome.</title>
        <authorList>
            <person name="Meera S.P."/>
            <person name="Sreeshan A."/>
            <person name="Augustine A."/>
        </authorList>
    </citation>
    <scope>NUCLEOTIDE SEQUENCE</scope>
    <source>
        <tissue evidence="1">Leaf</tissue>
    </source>
</reference>
<dbReference type="EMBL" id="GGEC01073615">
    <property type="protein sequence ID" value="MBX54099.1"/>
    <property type="molecule type" value="Transcribed_RNA"/>
</dbReference>
<name>A0A2P2PHF9_RHIMU</name>
<dbReference type="AlphaFoldDB" id="A0A2P2PHF9"/>
<organism evidence="1">
    <name type="scientific">Rhizophora mucronata</name>
    <name type="common">Asiatic mangrove</name>
    <dbReference type="NCBI Taxonomy" id="61149"/>
    <lineage>
        <taxon>Eukaryota</taxon>
        <taxon>Viridiplantae</taxon>
        <taxon>Streptophyta</taxon>
        <taxon>Embryophyta</taxon>
        <taxon>Tracheophyta</taxon>
        <taxon>Spermatophyta</taxon>
        <taxon>Magnoliopsida</taxon>
        <taxon>eudicotyledons</taxon>
        <taxon>Gunneridae</taxon>
        <taxon>Pentapetalae</taxon>
        <taxon>rosids</taxon>
        <taxon>fabids</taxon>
        <taxon>Malpighiales</taxon>
        <taxon>Rhizophoraceae</taxon>
        <taxon>Rhizophora</taxon>
    </lineage>
</organism>
<protein>
    <submittedName>
        <fullName evidence="1">Uncharacterized protein</fullName>
    </submittedName>
</protein>
<evidence type="ECO:0000313" key="1">
    <source>
        <dbReference type="EMBL" id="MBX54099.1"/>
    </source>
</evidence>